<dbReference type="Proteomes" id="UP001164250">
    <property type="component" value="Chromosome 9"/>
</dbReference>
<organism evidence="1 2">
    <name type="scientific">Pistacia atlantica</name>
    <dbReference type="NCBI Taxonomy" id="434234"/>
    <lineage>
        <taxon>Eukaryota</taxon>
        <taxon>Viridiplantae</taxon>
        <taxon>Streptophyta</taxon>
        <taxon>Embryophyta</taxon>
        <taxon>Tracheophyta</taxon>
        <taxon>Spermatophyta</taxon>
        <taxon>Magnoliopsida</taxon>
        <taxon>eudicotyledons</taxon>
        <taxon>Gunneridae</taxon>
        <taxon>Pentapetalae</taxon>
        <taxon>rosids</taxon>
        <taxon>malvids</taxon>
        <taxon>Sapindales</taxon>
        <taxon>Anacardiaceae</taxon>
        <taxon>Pistacia</taxon>
    </lineage>
</organism>
<evidence type="ECO:0000313" key="2">
    <source>
        <dbReference type="Proteomes" id="UP001164250"/>
    </source>
</evidence>
<comment type="caution">
    <text evidence="1">The sequence shown here is derived from an EMBL/GenBank/DDBJ whole genome shotgun (WGS) entry which is preliminary data.</text>
</comment>
<dbReference type="EMBL" id="CM047905">
    <property type="protein sequence ID" value="KAJ0089294.1"/>
    <property type="molecule type" value="Genomic_DNA"/>
</dbReference>
<reference evidence="2" key="1">
    <citation type="journal article" date="2023" name="G3 (Bethesda)">
        <title>Genome assembly and association tests identify interacting loci associated with vigor, precocity, and sex in interspecific pistachio rootstocks.</title>
        <authorList>
            <person name="Palmer W."/>
            <person name="Jacygrad E."/>
            <person name="Sagayaradj S."/>
            <person name="Cavanaugh K."/>
            <person name="Han R."/>
            <person name="Bertier L."/>
            <person name="Beede B."/>
            <person name="Kafkas S."/>
            <person name="Golino D."/>
            <person name="Preece J."/>
            <person name="Michelmore R."/>
        </authorList>
    </citation>
    <scope>NUCLEOTIDE SEQUENCE [LARGE SCALE GENOMIC DNA]</scope>
</reference>
<accession>A0ACC1ARS8</accession>
<evidence type="ECO:0000313" key="1">
    <source>
        <dbReference type="EMBL" id="KAJ0089294.1"/>
    </source>
</evidence>
<sequence length="178" mass="20039">MLHWSHSGNLVPMVAFSIAQMASTSDGDIMVDLVFSPDFTTAHASSFLPKLPCVSCSGSKNLSTLRIMKVSKVEFPGLREQTVLMPCCNVLLVLSVLFTAIPTLLSTFFFPPFQEPLKLRSQVRPLIFRHFQWEICLSSLEGLFSHNTTTGRMLLMLLLPFLVQRQGQSLGWFFCHQK</sequence>
<name>A0ACC1ARS8_9ROSI</name>
<keyword evidence="2" id="KW-1185">Reference proteome</keyword>
<proteinExistence type="predicted"/>
<gene>
    <name evidence="1" type="ORF">Patl1_32562</name>
</gene>
<protein>
    <submittedName>
        <fullName evidence="1">Uncharacterized protein</fullName>
    </submittedName>
</protein>